<dbReference type="STRING" id="861299.J421_2912"/>
<dbReference type="Pfam" id="PF01656">
    <property type="entry name" value="CbiA"/>
    <property type="match status" value="1"/>
</dbReference>
<proteinExistence type="predicted"/>
<reference evidence="2 3" key="1">
    <citation type="journal article" date="2014" name="Genome Announc.">
        <title>Genome Sequence and Methylome of Soil Bacterium Gemmatirosa kalamazoonensis KBS708T, a Member of the Rarely Cultivated Gemmatimonadetes Phylum.</title>
        <authorList>
            <person name="Debruyn J.M."/>
            <person name="Radosevich M."/>
            <person name="Wommack K.E."/>
            <person name="Polson S.W."/>
            <person name="Hauser L.J."/>
            <person name="Fawaz M.N."/>
            <person name="Korlach J."/>
            <person name="Tsai Y.C."/>
        </authorList>
    </citation>
    <scope>NUCLEOTIDE SEQUENCE [LARGE SCALE GENOMIC DNA]</scope>
    <source>
        <strain evidence="2 3">KBS708</strain>
    </source>
</reference>
<dbReference type="InterPro" id="IPR050678">
    <property type="entry name" value="DNA_Partitioning_ATPase"/>
</dbReference>
<accession>W0RH53</accession>
<keyword evidence="3" id="KW-1185">Reference proteome</keyword>
<gene>
    <name evidence="2" type="ORF">J421_2912</name>
</gene>
<dbReference type="RefSeq" id="WP_025411917.1">
    <property type="nucleotide sequence ID" value="NZ_CP007128.1"/>
</dbReference>
<dbReference type="KEGG" id="gba:J421_2912"/>
<evidence type="ECO:0000313" key="3">
    <source>
        <dbReference type="Proteomes" id="UP000019151"/>
    </source>
</evidence>
<feature type="domain" description="CobQ/CobB/MinD/ParA nucleotide binding" evidence="1">
    <location>
        <begin position="13"/>
        <end position="169"/>
    </location>
</feature>
<dbReference type="OrthoDB" id="9804460at2"/>
<dbReference type="AlphaFoldDB" id="W0RH53"/>
<dbReference type="Proteomes" id="UP000019151">
    <property type="component" value="Chromosome"/>
</dbReference>
<dbReference type="Gene3D" id="3.40.50.300">
    <property type="entry name" value="P-loop containing nucleotide triphosphate hydrolases"/>
    <property type="match status" value="1"/>
</dbReference>
<dbReference type="HOGENOM" id="CLU_1169325_0_0_0"/>
<dbReference type="InterPro" id="IPR027417">
    <property type="entry name" value="P-loop_NTPase"/>
</dbReference>
<dbReference type="InParanoid" id="W0RH53"/>
<dbReference type="eggNOG" id="COG1192">
    <property type="taxonomic scope" value="Bacteria"/>
</dbReference>
<dbReference type="EMBL" id="CP007128">
    <property type="protein sequence ID" value="AHG90449.1"/>
    <property type="molecule type" value="Genomic_DNA"/>
</dbReference>
<evidence type="ECO:0000259" key="1">
    <source>
        <dbReference type="Pfam" id="PF01656"/>
    </source>
</evidence>
<sequence>MSVRQSDSGRVLAVGSGKGGTGKTTVAAAIGYALATEHHRDIALVDFDPQGSLTRFTGQRAVADPLHAEPVEVHGMTLYRGGATLAGVSSAALGKHLARTMRPGRTVVVDLRPMLDDPGHAVVLAEARAFLLIVPELNPESIPETRKLAAMAEARGIGYRIVGNKEENRRPVKRALGFLQSGFGAQLSQTVIRRGAAVAEAHERLLPVTAYAPDSPPALAIRAIADELVAEGIV</sequence>
<dbReference type="PANTHER" id="PTHR13696:SF52">
    <property type="entry name" value="PARA FAMILY PROTEIN CT_582"/>
    <property type="match status" value="1"/>
</dbReference>
<protein>
    <submittedName>
        <fullName evidence="2">Cobyrinic acid ac-diamide synthase</fullName>
    </submittedName>
</protein>
<name>W0RH53_9BACT</name>
<dbReference type="PANTHER" id="PTHR13696">
    <property type="entry name" value="P-LOOP CONTAINING NUCLEOSIDE TRIPHOSPHATE HYDROLASE"/>
    <property type="match status" value="1"/>
</dbReference>
<dbReference type="InterPro" id="IPR002586">
    <property type="entry name" value="CobQ/CobB/MinD/ParA_Nub-bd_dom"/>
</dbReference>
<organism evidence="2 3">
    <name type="scientific">Gemmatirosa kalamazoonensis</name>
    <dbReference type="NCBI Taxonomy" id="861299"/>
    <lineage>
        <taxon>Bacteria</taxon>
        <taxon>Pseudomonadati</taxon>
        <taxon>Gemmatimonadota</taxon>
        <taxon>Gemmatimonadia</taxon>
        <taxon>Gemmatimonadales</taxon>
        <taxon>Gemmatimonadaceae</taxon>
        <taxon>Gemmatirosa</taxon>
    </lineage>
</organism>
<dbReference type="SUPFAM" id="SSF52540">
    <property type="entry name" value="P-loop containing nucleoside triphosphate hydrolases"/>
    <property type="match status" value="1"/>
</dbReference>
<evidence type="ECO:0000313" key="2">
    <source>
        <dbReference type="EMBL" id="AHG90449.1"/>
    </source>
</evidence>